<dbReference type="Proteomes" id="UP000199387">
    <property type="component" value="Unassembled WGS sequence"/>
</dbReference>
<dbReference type="InterPro" id="IPR002798">
    <property type="entry name" value="SpoIIM-like"/>
</dbReference>
<feature type="transmembrane region" description="Helical" evidence="1">
    <location>
        <begin position="173"/>
        <end position="194"/>
    </location>
</feature>
<dbReference type="PANTHER" id="PTHR35337:SF1">
    <property type="entry name" value="SLR1478 PROTEIN"/>
    <property type="match status" value="1"/>
</dbReference>
<accession>A0A1G6LWQ2</accession>
<dbReference type="PANTHER" id="PTHR35337">
    <property type="entry name" value="SLR1478 PROTEIN"/>
    <property type="match status" value="1"/>
</dbReference>
<keyword evidence="1" id="KW-0812">Transmembrane</keyword>
<feature type="transmembrane region" description="Helical" evidence="1">
    <location>
        <begin position="109"/>
        <end position="132"/>
    </location>
</feature>
<proteinExistence type="predicted"/>
<feature type="transmembrane region" description="Helical" evidence="1">
    <location>
        <begin position="268"/>
        <end position="291"/>
    </location>
</feature>
<protein>
    <submittedName>
        <fullName evidence="2">Uncharacterized membrane protein SpoIIM, required for sporulation</fullName>
    </submittedName>
</protein>
<sequence>MSTQSAHRLTSFMHRHQQDWEQLEELIQNTRSRRVTREELDRLGRSYRKVAAQLAYAQTYFPDHSVVPYLNGLVTRAHQIIYATQTKGDLKRWLHFFTRGFPALFHERAIFFLVALLLFVAGAGFAFGMTWANPDHAAVFLPPEMAHVDPHDVNSGNQWDHALVSGQIMTNNIQVAILCFALGALLGIGTLWVLFMNGLLIGSLAAIFHRAGEAYVFWAYIWPHGVIELAAIFIAGAAGLSLAYAFWVPGDLTRVESFKREGKVTVQLVLGVIPLFIIAGWIEGFITPAPWPHWTKYMVALITLFALFLYFCRPFVTSLSRKK</sequence>
<keyword evidence="3" id="KW-1185">Reference proteome</keyword>
<organism evidence="2 3">
    <name type="scientific">Melghirimyces thermohalophilus</name>
    <dbReference type="NCBI Taxonomy" id="1236220"/>
    <lineage>
        <taxon>Bacteria</taxon>
        <taxon>Bacillati</taxon>
        <taxon>Bacillota</taxon>
        <taxon>Bacilli</taxon>
        <taxon>Bacillales</taxon>
        <taxon>Thermoactinomycetaceae</taxon>
        <taxon>Melghirimyces</taxon>
    </lineage>
</organism>
<dbReference type="Pfam" id="PF01944">
    <property type="entry name" value="SpoIIM"/>
    <property type="match status" value="1"/>
</dbReference>
<dbReference type="EMBL" id="FMZA01000008">
    <property type="protein sequence ID" value="SDC47641.1"/>
    <property type="molecule type" value="Genomic_DNA"/>
</dbReference>
<keyword evidence="1" id="KW-1133">Transmembrane helix</keyword>
<evidence type="ECO:0000313" key="2">
    <source>
        <dbReference type="EMBL" id="SDC47641.1"/>
    </source>
</evidence>
<dbReference type="STRING" id="1236220.SAMN04488112_108160"/>
<feature type="transmembrane region" description="Helical" evidence="1">
    <location>
        <begin position="199"/>
        <end position="221"/>
    </location>
</feature>
<dbReference type="RefSeq" id="WP_091569311.1">
    <property type="nucleotide sequence ID" value="NZ_FMZA01000008.1"/>
</dbReference>
<keyword evidence="1" id="KW-0472">Membrane</keyword>
<feature type="transmembrane region" description="Helical" evidence="1">
    <location>
        <begin position="227"/>
        <end position="247"/>
    </location>
</feature>
<dbReference type="AlphaFoldDB" id="A0A1G6LWQ2"/>
<dbReference type="OrthoDB" id="9800053at2"/>
<feature type="transmembrane region" description="Helical" evidence="1">
    <location>
        <begin position="297"/>
        <end position="316"/>
    </location>
</feature>
<name>A0A1G6LWQ2_9BACL</name>
<evidence type="ECO:0000256" key="1">
    <source>
        <dbReference type="SAM" id="Phobius"/>
    </source>
</evidence>
<reference evidence="2 3" key="1">
    <citation type="submission" date="2016-10" db="EMBL/GenBank/DDBJ databases">
        <authorList>
            <person name="de Groot N.N."/>
        </authorList>
    </citation>
    <scope>NUCLEOTIDE SEQUENCE [LARGE SCALE GENOMIC DNA]</scope>
    <source>
        <strain evidence="2 3">DSM 45514</strain>
    </source>
</reference>
<evidence type="ECO:0000313" key="3">
    <source>
        <dbReference type="Proteomes" id="UP000199387"/>
    </source>
</evidence>
<gene>
    <name evidence="2" type="ORF">SAMN04488112_108160</name>
</gene>